<feature type="compositionally biased region" description="Low complexity" evidence="1">
    <location>
        <begin position="333"/>
        <end position="365"/>
    </location>
</feature>
<dbReference type="PANTHER" id="PTHR10963:SF68">
    <property type="entry name" value="GLYCOSIDASE CRH1-RELATED"/>
    <property type="match status" value="1"/>
</dbReference>
<dbReference type="InterPro" id="IPR050546">
    <property type="entry name" value="Glycosyl_Hydrlase_16"/>
</dbReference>
<evidence type="ECO:0000259" key="4">
    <source>
        <dbReference type="PROSITE" id="PS51782"/>
    </source>
</evidence>
<evidence type="ECO:0000256" key="2">
    <source>
        <dbReference type="SAM" id="SignalP"/>
    </source>
</evidence>
<protein>
    <recommendedName>
        <fullName evidence="7">GH16 domain-containing protein</fullName>
    </recommendedName>
</protein>
<dbReference type="Gene3D" id="2.60.120.200">
    <property type="match status" value="1"/>
</dbReference>
<dbReference type="Gene3D" id="3.10.350.10">
    <property type="entry name" value="LysM domain"/>
    <property type="match status" value="2"/>
</dbReference>
<dbReference type="InterPro" id="IPR000757">
    <property type="entry name" value="Beta-glucanase-like"/>
</dbReference>
<gene>
    <name evidence="5" type="ORF">PV11_08219</name>
</gene>
<dbReference type="STRING" id="1016849.A0A0D1WZU8"/>
<dbReference type="Pfam" id="PF01476">
    <property type="entry name" value="LysM"/>
    <property type="match status" value="2"/>
</dbReference>
<dbReference type="PROSITE" id="PS51762">
    <property type="entry name" value="GH16_2"/>
    <property type="match status" value="1"/>
</dbReference>
<dbReference type="AlphaFoldDB" id="A0A0D1WZU8"/>
<dbReference type="CDD" id="cd00118">
    <property type="entry name" value="LysM"/>
    <property type="match status" value="2"/>
</dbReference>
<feature type="domain" description="LysM" evidence="4">
    <location>
        <begin position="470"/>
        <end position="514"/>
    </location>
</feature>
<evidence type="ECO:0000313" key="6">
    <source>
        <dbReference type="Proteomes" id="UP000053599"/>
    </source>
</evidence>
<accession>A0A0D1WZU8</accession>
<proteinExistence type="predicted"/>
<evidence type="ECO:0008006" key="7">
    <source>
        <dbReference type="Google" id="ProtNLM"/>
    </source>
</evidence>
<dbReference type="GO" id="GO:0016757">
    <property type="term" value="F:glycosyltransferase activity"/>
    <property type="evidence" value="ECO:0007669"/>
    <property type="project" value="TreeGrafter"/>
</dbReference>
<evidence type="ECO:0000313" key="5">
    <source>
        <dbReference type="EMBL" id="KIV80736.1"/>
    </source>
</evidence>
<feature type="region of interest" description="Disordered" evidence="1">
    <location>
        <begin position="683"/>
        <end position="702"/>
    </location>
</feature>
<reference evidence="5 6" key="1">
    <citation type="submission" date="2015-01" db="EMBL/GenBank/DDBJ databases">
        <title>The Genome Sequence of Exophiala sideris CBS121828.</title>
        <authorList>
            <consortium name="The Broad Institute Genomics Platform"/>
            <person name="Cuomo C."/>
            <person name="de Hoog S."/>
            <person name="Gorbushina A."/>
            <person name="Stielow B."/>
            <person name="Teixiera M."/>
            <person name="Abouelleil A."/>
            <person name="Chapman S.B."/>
            <person name="Priest M."/>
            <person name="Young S.K."/>
            <person name="Wortman J."/>
            <person name="Nusbaum C."/>
            <person name="Birren B."/>
        </authorList>
    </citation>
    <scope>NUCLEOTIDE SEQUENCE [LARGE SCALE GENOMIC DNA]</scope>
    <source>
        <strain evidence="5 6">CBS 121828</strain>
    </source>
</reference>
<feature type="compositionally biased region" description="Low complexity" evidence="1">
    <location>
        <begin position="536"/>
        <end position="558"/>
    </location>
</feature>
<dbReference type="PANTHER" id="PTHR10963">
    <property type="entry name" value="GLYCOSYL HYDROLASE-RELATED"/>
    <property type="match status" value="1"/>
</dbReference>
<dbReference type="OrthoDB" id="4781at2759"/>
<dbReference type="SUPFAM" id="SSF54106">
    <property type="entry name" value="LysM domain"/>
    <property type="match status" value="2"/>
</dbReference>
<evidence type="ECO:0000259" key="3">
    <source>
        <dbReference type="PROSITE" id="PS51762"/>
    </source>
</evidence>
<dbReference type="GO" id="GO:0005975">
    <property type="term" value="P:carbohydrate metabolic process"/>
    <property type="evidence" value="ECO:0007669"/>
    <property type="project" value="InterPro"/>
</dbReference>
<sequence length="902" mass="93539">MANFTFLHVFLAFIAFFSLANADCNPLVNASCPAVPGLAANTYSVDFTQQTATPPDWIQAEGETVTYDSHNGATFTFAKRYDAPYIWSRFYFLFGHVEVVVKTAPGTGIITAATLLSDDLDEVDWEWSGNDSDQSSGLVQTNYFGKGVTGNYDRSTTVTVSDPQAEFHTYAWDWTPNALTWSIDGMNVRTLTNNHQTTGDYQYPQTPSRVHLGVWDAGDPDNNPATVYWGGGTTNFSLAPFSGYVKSVKITTSTPCSSWKYPNSFNGTYEDVLCTNQTITLPCTYTVATGNNGQTIADSLGVTLDAVKAANPNVNWDLLIVGQTLKVPGGSCPTSTTSTTMSTTSTTLSTTPTTRSTTPTTLSTTSPLFNFANTSTTTSMTSYTTSSMISSNTSTVIATTTVTSSSDLTSAPSAAPSSSLSETAAATTIPSASPTAAVSTSNADSSTSIAPTATAAETTAATSTQSAAYSLYTVVAGDYGYEIASKLGCSFDALSVVNPGVDWDMLMPGQTLNIPCPLTGSGTSNTGATVVAQPSATASTSGTGSISASGTSAISSSGPDQQSSAPAVTAGGASSNPASAAATTLPDSPLAMATQFSESADVAAQPTAVSTSFSNPTGPSSTSCATLSSSSQATATSTPYWSNSTVASQSVASNSTSVLVLNSTAPTAQATSDVAAAATTVLPDDDDTTAAPTSQSTTTLSGTTVTSTSSLLASSTTVSNMVSPTTPATLAKMVCNEDNCLRNMIDTRYSSAMLSFCPNYTTITSNPAPLPTFLGNCVGNTSRVSSACSCLMTSYARTIHASSETPAMTAAAMQGGTVLAFFPQCAAAKESYGRPFRACNLDNVLSSTTPYPIVLGINSQDDERNEFFRKEAQQDAYSLPEMRSPKLAHPETHLRQLRISCC</sequence>
<dbReference type="InterPro" id="IPR013320">
    <property type="entry name" value="ConA-like_dom_sf"/>
</dbReference>
<feature type="compositionally biased region" description="Low complexity" evidence="1">
    <location>
        <begin position="569"/>
        <end position="584"/>
    </location>
</feature>
<evidence type="ECO:0000256" key="1">
    <source>
        <dbReference type="SAM" id="MobiDB-lite"/>
    </source>
</evidence>
<name>A0A0D1WZU8_9EURO</name>
<dbReference type="InterPro" id="IPR018392">
    <property type="entry name" value="LysM"/>
</dbReference>
<feature type="chain" id="PRO_5002236237" description="GH16 domain-containing protein" evidence="2">
    <location>
        <begin position="23"/>
        <end position="902"/>
    </location>
</feature>
<organism evidence="5 6">
    <name type="scientific">Exophiala sideris</name>
    <dbReference type="NCBI Taxonomy" id="1016849"/>
    <lineage>
        <taxon>Eukaryota</taxon>
        <taxon>Fungi</taxon>
        <taxon>Dikarya</taxon>
        <taxon>Ascomycota</taxon>
        <taxon>Pezizomycotina</taxon>
        <taxon>Eurotiomycetes</taxon>
        <taxon>Chaetothyriomycetidae</taxon>
        <taxon>Chaetothyriales</taxon>
        <taxon>Herpotrichiellaceae</taxon>
        <taxon>Exophiala</taxon>
    </lineage>
</organism>
<dbReference type="Pfam" id="PF00722">
    <property type="entry name" value="Glyco_hydro_16"/>
    <property type="match status" value="1"/>
</dbReference>
<dbReference type="InterPro" id="IPR036779">
    <property type="entry name" value="LysM_dom_sf"/>
</dbReference>
<dbReference type="Proteomes" id="UP000053599">
    <property type="component" value="Unassembled WGS sequence"/>
</dbReference>
<feature type="signal peptide" evidence="2">
    <location>
        <begin position="1"/>
        <end position="22"/>
    </location>
</feature>
<keyword evidence="2" id="KW-0732">Signal</keyword>
<dbReference type="PROSITE" id="PS51782">
    <property type="entry name" value="LYSM"/>
    <property type="match status" value="2"/>
</dbReference>
<feature type="region of interest" description="Disordered" evidence="1">
    <location>
        <begin position="536"/>
        <end position="584"/>
    </location>
</feature>
<dbReference type="GO" id="GO:0004553">
    <property type="term" value="F:hydrolase activity, hydrolyzing O-glycosyl compounds"/>
    <property type="evidence" value="ECO:0007669"/>
    <property type="project" value="InterPro"/>
</dbReference>
<feature type="domain" description="LysM" evidence="4">
    <location>
        <begin position="283"/>
        <end position="327"/>
    </location>
</feature>
<dbReference type="CDD" id="cd02183">
    <property type="entry name" value="GH16_fungal_CRH1_transglycosylase"/>
    <property type="match status" value="1"/>
</dbReference>
<feature type="domain" description="GH16" evidence="3">
    <location>
        <begin position="28"/>
        <end position="238"/>
    </location>
</feature>
<feature type="compositionally biased region" description="Low complexity" evidence="1">
    <location>
        <begin position="689"/>
        <end position="702"/>
    </location>
</feature>
<dbReference type="SUPFAM" id="SSF49899">
    <property type="entry name" value="Concanavalin A-like lectins/glucanases"/>
    <property type="match status" value="1"/>
</dbReference>
<dbReference type="GO" id="GO:0031505">
    <property type="term" value="P:fungal-type cell wall organization"/>
    <property type="evidence" value="ECO:0007669"/>
    <property type="project" value="TreeGrafter"/>
</dbReference>
<feature type="region of interest" description="Disordered" evidence="1">
    <location>
        <begin position="331"/>
        <end position="365"/>
    </location>
</feature>
<dbReference type="SMART" id="SM00257">
    <property type="entry name" value="LysM"/>
    <property type="match status" value="2"/>
</dbReference>
<dbReference type="GO" id="GO:0009277">
    <property type="term" value="C:fungal-type cell wall"/>
    <property type="evidence" value="ECO:0007669"/>
    <property type="project" value="TreeGrafter"/>
</dbReference>
<dbReference type="HOGENOM" id="CLU_353743_0_0_1"/>
<dbReference type="EMBL" id="KN846953">
    <property type="protein sequence ID" value="KIV80736.1"/>
    <property type="molecule type" value="Genomic_DNA"/>
</dbReference>